<feature type="transmembrane region" description="Helical" evidence="1">
    <location>
        <begin position="128"/>
        <end position="147"/>
    </location>
</feature>
<name>A0A1I7RQM0_BURXY</name>
<keyword evidence="1" id="KW-0812">Transmembrane</keyword>
<protein>
    <submittedName>
        <fullName evidence="3">G_PROTEIN_RECEP_F1_2 domain-containing protein</fullName>
    </submittedName>
</protein>
<dbReference type="Proteomes" id="UP000095284">
    <property type="component" value="Unplaced"/>
</dbReference>
<feature type="transmembrane region" description="Helical" evidence="1">
    <location>
        <begin position="189"/>
        <end position="208"/>
    </location>
</feature>
<keyword evidence="1" id="KW-1133">Transmembrane helix</keyword>
<evidence type="ECO:0000313" key="3">
    <source>
        <dbReference type="WBParaSite" id="BXY_0301400.1"/>
    </source>
</evidence>
<dbReference type="Pfam" id="PF10326">
    <property type="entry name" value="7TM_GPCR_Str"/>
    <property type="match status" value="1"/>
</dbReference>
<dbReference type="SUPFAM" id="SSF81321">
    <property type="entry name" value="Family A G protein-coupled receptor-like"/>
    <property type="match status" value="1"/>
</dbReference>
<dbReference type="AlphaFoldDB" id="A0A1I7RQM0"/>
<dbReference type="PANTHER" id="PTHR22943:SF248">
    <property type="entry name" value="SEVEN TM RECEPTOR"/>
    <property type="match status" value="1"/>
</dbReference>
<evidence type="ECO:0000313" key="2">
    <source>
        <dbReference type="Proteomes" id="UP000095284"/>
    </source>
</evidence>
<feature type="transmembrane region" description="Helical" evidence="1">
    <location>
        <begin position="13"/>
        <end position="31"/>
    </location>
</feature>
<evidence type="ECO:0000256" key="1">
    <source>
        <dbReference type="SAM" id="Phobius"/>
    </source>
</evidence>
<feature type="transmembrane region" description="Helical" evidence="1">
    <location>
        <begin position="238"/>
        <end position="257"/>
    </location>
</feature>
<feature type="transmembrane region" description="Helical" evidence="1">
    <location>
        <begin position="88"/>
        <end position="116"/>
    </location>
</feature>
<proteinExistence type="predicted"/>
<dbReference type="InterPro" id="IPR019428">
    <property type="entry name" value="7TM_GPCR_serpentine_rcpt_Str"/>
</dbReference>
<reference evidence="3" key="1">
    <citation type="submission" date="2016-11" db="UniProtKB">
        <authorList>
            <consortium name="WormBaseParasite"/>
        </authorList>
    </citation>
    <scope>IDENTIFICATION</scope>
</reference>
<dbReference type="PANTHER" id="PTHR22943">
    <property type="entry name" value="7-TRANSMEMBRANE DOMAIN RECEPTOR C.ELEGANS"/>
    <property type="match status" value="1"/>
</dbReference>
<keyword evidence="1" id="KW-0472">Membrane</keyword>
<sequence>MDWRSLHGLNEKLAISTCTILNISVLLLILTERSSAIKAYRKLIIVNALTELCATALMAVCQPVFQFLNGYFIVISNGPFRTLPHDLHYILIASWALGTGISFITVPLDFVYRFYVVCKEVKVKTSQIAFWVLVAYILAVWDAYWMASSFITVSQIELQDKLLNEAMWTENGTKVTFIASSIENTAYKVFTISGGCVICSEYTIIMILSRKIISKLKEQRHLMSAKTLEMQRGMNQMLYAQAILPMFTGFVPLSLMWTTTALRLNYIQIGFITSTFLSWLPAASPICTIYCIGIFKKRVLRFFRRNRFSISESTSKGL</sequence>
<feature type="transmembrane region" description="Helical" evidence="1">
    <location>
        <begin position="269"/>
        <end position="295"/>
    </location>
</feature>
<feature type="transmembrane region" description="Helical" evidence="1">
    <location>
        <begin position="43"/>
        <end position="68"/>
    </location>
</feature>
<accession>A0A1I7RQM0</accession>
<dbReference type="WBParaSite" id="BXY_0301400.1">
    <property type="protein sequence ID" value="BXY_0301400.1"/>
    <property type="gene ID" value="BXY_0301400"/>
</dbReference>
<organism evidence="2 3">
    <name type="scientific">Bursaphelenchus xylophilus</name>
    <name type="common">Pinewood nematode worm</name>
    <name type="synonym">Aphelenchoides xylophilus</name>
    <dbReference type="NCBI Taxonomy" id="6326"/>
    <lineage>
        <taxon>Eukaryota</taxon>
        <taxon>Metazoa</taxon>
        <taxon>Ecdysozoa</taxon>
        <taxon>Nematoda</taxon>
        <taxon>Chromadorea</taxon>
        <taxon>Rhabditida</taxon>
        <taxon>Tylenchina</taxon>
        <taxon>Tylenchomorpha</taxon>
        <taxon>Aphelenchoidea</taxon>
        <taxon>Aphelenchoididae</taxon>
        <taxon>Bursaphelenchus</taxon>
    </lineage>
</organism>